<reference evidence="1 2" key="1">
    <citation type="submission" date="2018-05" db="EMBL/GenBank/DDBJ databases">
        <title>Freshwater and sediment microbial communities from various areas in North America, analyzing microbe dynamics in response to fracking.</title>
        <authorList>
            <person name="Lamendella R."/>
        </authorList>
    </citation>
    <scope>NUCLEOTIDE SEQUENCE [LARGE SCALE GENOMIC DNA]</scope>
    <source>
        <strain evidence="1 2">15_TX</strain>
    </source>
</reference>
<comment type="caution">
    <text evidence="1">The sequence shown here is derived from an EMBL/GenBank/DDBJ whole genome shotgun (WGS) entry which is preliminary data.</text>
</comment>
<evidence type="ECO:0000313" key="1">
    <source>
        <dbReference type="EMBL" id="PWW25588.1"/>
    </source>
</evidence>
<dbReference type="AlphaFoldDB" id="A0A2V2ZQH5"/>
<gene>
    <name evidence="1" type="ORF">DFO73_113189</name>
</gene>
<organism evidence="1 2">
    <name type="scientific">Cytobacillus oceanisediminis</name>
    <dbReference type="NCBI Taxonomy" id="665099"/>
    <lineage>
        <taxon>Bacteria</taxon>
        <taxon>Bacillati</taxon>
        <taxon>Bacillota</taxon>
        <taxon>Bacilli</taxon>
        <taxon>Bacillales</taxon>
        <taxon>Bacillaceae</taxon>
        <taxon>Cytobacillus</taxon>
    </lineage>
</organism>
<sequence>MMEAVLARGKWIEFLTIYRAIFHGFAFNGRRLSFFSKLHNENKTVRTSL</sequence>
<evidence type="ECO:0000313" key="2">
    <source>
        <dbReference type="Proteomes" id="UP000247150"/>
    </source>
</evidence>
<accession>A0A2V2ZQH5</accession>
<dbReference type="InterPro" id="IPR048146">
    <property type="entry name" value="RAxF_45-like"/>
</dbReference>
<dbReference type="NCBIfam" id="NF041642">
    <property type="entry name" value="RAxF_45"/>
    <property type="match status" value="1"/>
</dbReference>
<proteinExistence type="predicted"/>
<dbReference type="RefSeq" id="WP_181396089.1">
    <property type="nucleotide sequence ID" value="NZ_QGTW01000013.1"/>
</dbReference>
<name>A0A2V2ZQH5_9BACI</name>
<protein>
    <submittedName>
        <fullName evidence="1">Uncharacterized protein</fullName>
    </submittedName>
</protein>
<dbReference type="EMBL" id="QGTW01000013">
    <property type="protein sequence ID" value="PWW25588.1"/>
    <property type="molecule type" value="Genomic_DNA"/>
</dbReference>
<dbReference type="Proteomes" id="UP000247150">
    <property type="component" value="Unassembled WGS sequence"/>
</dbReference>